<accession>A0ACB5U6W3</accession>
<evidence type="ECO:0000313" key="1">
    <source>
        <dbReference type="EMBL" id="GMF03550.1"/>
    </source>
</evidence>
<keyword evidence="2" id="KW-1185">Reference proteome</keyword>
<proteinExistence type="predicted"/>
<organism evidence="1 2">
    <name type="scientific">Ambrosiozyma monospora</name>
    <name type="common">Yeast</name>
    <name type="synonym">Endomycopsis monosporus</name>
    <dbReference type="NCBI Taxonomy" id="43982"/>
    <lineage>
        <taxon>Eukaryota</taxon>
        <taxon>Fungi</taxon>
        <taxon>Dikarya</taxon>
        <taxon>Ascomycota</taxon>
        <taxon>Saccharomycotina</taxon>
        <taxon>Pichiomycetes</taxon>
        <taxon>Pichiales</taxon>
        <taxon>Pichiaceae</taxon>
        <taxon>Ambrosiozyma</taxon>
    </lineage>
</organism>
<gene>
    <name evidence="1" type="ORF">Amon02_001182200</name>
</gene>
<comment type="caution">
    <text evidence="1">The sequence shown here is derived from an EMBL/GenBank/DDBJ whole genome shotgun (WGS) entry which is preliminary data.</text>
</comment>
<name>A0ACB5U6W3_AMBMO</name>
<sequence length="151" mass="17383">MKASVWVSIAKLVDLEMERITSESTTEDIVSATPTFTAGLVELVFRQLITVGEDLEMFGKHAKRKVIIPEDMYMVCRKNPALKNILTEYIENWEEQKKNVNTAADGEYHQRQQHPSSKDIKTNESKNASVSRKDKQTYYDLDELNSPVWDN</sequence>
<evidence type="ECO:0000313" key="2">
    <source>
        <dbReference type="Proteomes" id="UP001165064"/>
    </source>
</evidence>
<reference evidence="1" key="1">
    <citation type="submission" date="2023-04" db="EMBL/GenBank/DDBJ databases">
        <title>Ambrosiozyma monospora NBRC 10751.</title>
        <authorList>
            <person name="Ichikawa N."/>
            <person name="Sato H."/>
            <person name="Tonouchi N."/>
        </authorList>
    </citation>
    <scope>NUCLEOTIDE SEQUENCE</scope>
    <source>
        <strain evidence="1">NBRC 10751</strain>
    </source>
</reference>
<dbReference type="Proteomes" id="UP001165064">
    <property type="component" value="Unassembled WGS sequence"/>
</dbReference>
<dbReference type="EMBL" id="BSXS01013098">
    <property type="protein sequence ID" value="GMF03550.1"/>
    <property type="molecule type" value="Genomic_DNA"/>
</dbReference>
<protein>
    <submittedName>
        <fullName evidence="1">Unnamed protein product</fullName>
    </submittedName>
</protein>